<evidence type="ECO:0000313" key="1">
    <source>
        <dbReference type="EMBL" id="EKR63857.1"/>
    </source>
</evidence>
<accession>A0A828Z1I1</accession>
<dbReference type="AlphaFoldDB" id="A0A828Z1I1"/>
<proteinExistence type="predicted"/>
<sequence length="66" mass="8164">MKADRQNDRKKLRPQFLYESNRHLIFAFRNPDFRIDSLQITVKTKYMSDAQFRNVKKRILREKEFS</sequence>
<evidence type="ECO:0000313" key="2">
    <source>
        <dbReference type="Proteomes" id="UP000001338"/>
    </source>
</evidence>
<organism evidence="1 2">
    <name type="scientific">Leptospira weilii str. 2006001853</name>
    <dbReference type="NCBI Taxonomy" id="1001589"/>
    <lineage>
        <taxon>Bacteria</taxon>
        <taxon>Pseudomonadati</taxon>
        <taxon>Spirochaetota</taxon>
        <taxon>Spirochaetia</taxon>
        <taxon>Leptospirales</taxon>
        <taxon>Leptospiraceae</taxon>
        <taxon>Leptospira</taxon>
    </lineage>
</organism>
<name>A0A828Z1I1_9LEPT</name>
<protein>
    <submittedName>
        <fullName evidence="1">Uncharacterized protein</fullName>
    </submittedName>
</protein>
<comment type="caution">
    <text evidence="1">The sequence shown here is derived from an EMBL/GenBank/DDBJ whole genome shotgun (WGS) entry which is preliminary data.</text>
</comment>
<reference evidence="1 2" key="1">
    <citation type="submission" date="2012-10" db="EMBL/GenBank/DDBJ databases">
        <authorList>
            <person name="Harkins D.M."/>
            <person name="Durkin A.S."/>
            <person name="Brinkac L.M."/>
            <person name="Haft D.H."/>
            <person name="Selengut J.D."/>
            <person name="Sanka R."/>
            <person name="DePew J."/>
            <person name="Purushe J."/>
            <person name="Whelen A.C."/>
            <person name="Vinetz J.M."/>
            <person name="Sutton G.G."/>
            <person name="Nierman W.C."/>
            <person name="Fouts D.E."/>
        </authorList>
    </citation>
    <scope>NUCLEOTIDE SEQUENCE [LARGE SCALE GENOMIC DNA]</scope>
    <source>
        <strain evidence="1 2">2006001853</strain>
    </source>
</reference>
<dbReference type="EMBL" id="AFLV02000053">
    <property type="protein sequence ID" value="EKR63857.1"/>
    <property type="molecule type" value="Genomic_DNA"/>
</dbReference>
<dbReference type="Proteomes" id="UP000001338">
    <property type="component" value="Unassembled WGS sequence"/>
</dbReference>
<gene>
    <name evidence="1" type="ORF">LEP1GSC036_1159</name>
</gene>